<gene>
    <name evidence="2" type="ORF">SNAT2548_LOCUS22512</name>
</gene>
<evidence type="ECO:0000313" key="3">
    <source>
        <dbReference type="Proteomes" id="UP000604046"/>
    </source>
</evidence>
<feature type="compositionally biased region" description="Pro residues" evidence="1">
    <location>
        <begin position="248"/>
        <end position="259"/>
    </location>
</feature>
<feature type="compositionally biased region" description="Pro residues" evidence="1">
    <location>
        <begin position="350"/>
        <end position="361"/>
    </location>
</feature>
<evidence type="ECO:0000313" key="2">
    <source>
        <dbReference type="EMBL" id="CAE7414066.1"/>
    </source>
</evidence>
<dbReference type="Proteomes" id="UP000604046">
    <property type="component" value="Unassembled WGS sequence"/>
</dbReference>
<reference evidence="2" key="1">
    <citation type="submission" date="2021-02" db="EMBL/GenBank/DDBJ databases">
        <authorList>
            <person name="Dougan E. K."/>
            <person name="Rhodes N."/>
            <person name="Thang M."/>
            <person name="Chan C."/>
        </authorList>
    </citation>
    <scope>NUCLEOTIDE SEQUENCE</scope>
</reference>
<accession>A0A812R1T1</accession>
<feature type="compositionally biased region" description="Low complexity" evidence="1">
    <location>
        <begin position="362"/>
        <end position="374"/>
    </location>
</feature>
<sequence length="470" mass="45937">MNLTLSFKTSASQMWCPSSLSGHVPPCALYTCMHLGVTLRLCKVTYSDATRGIFSEAGISCEDGGSLVLYREGIELGNISLKSLNDSEELESEVAQWLSGSYPMDAGGAQACPAPTGHAMGDAERTPVASPVPGQTPGVTCGAAPKGPPPGPKPPSSQPTSTVTFGAALSGPPPGPKVAASPVPGQTPGVMCGAAPKGPPPGPKPPSSQPTSTVTFGAALSGPPPGPKVAASPVPGQTPGVMCGAAPKGPPPGPKPPSSQPTSTVTFGAALSGPPPGPKVAASPVPGQTPGVMCGAAPKGPPPGPKPPSSQPTSTVTFGAALSGPPPGPKVAASPVPGQTPGVTCGAAPKGPPPGPKPPSSQPASTVTFGAALAGPPPGPKAAGSPVPGQTPGPARCEAKGDEAADLVDDADIRAHAPDCHQVTKLISMHLRLMEALKILMGSAAGWGGGACTVCSHTPVAYKKYGPAVE</sequence>
<comment type="caution">
    <text evidence="2">The sequence shown here is derived from an EMBL/GenBank/DDBJ whole genome shotgun (WGS) entry which is preliminary data.</text>
</comment>
<dbReference type="AlphaFoldDB" id="A0A812R1T1"/>
<evidence type="ECO:0000256" key="1">
    <source>
        <dbReference type="SAM" id="MobiDB-lite"/>
    </source>
</evidence>
<organism evidence="2 3">
    <name type="scientific">Symbiodinium natans</name>
    <dbReference type="NCBI Taxonomy" id="878477"/>
    <lineage>
        <taxon>Eukaryota</taxon>
        <taxon>Sar</taxon>
        <taxon>Alveolata</taxon>
        <taxon>Dinophyceae</taxon>
        <taxon>Suessiales</taxon>
        <taxon>Symbiodiniaceae</taxon>
        <taxon>Symbiodinium</taxon>
    </lineage>
</organism>
<feature type="compositionally biased region" description="Pro residues" evidence="1">
    <location>
        <begin position="299"/>
        <end position="310"/>
    </location>
</feature>
<feature type="region of interest" description="Disordered" evidence="1">
    <location>
        <begin position="114"/>
        <end position="402"/>
    </location>
</feature>
<name>A0A812R1T1_9DINO</name>
<feature type="compositionally biased region" description="Pro residues" evidence="1">
    <location>
        <begin position="197"/>
        <end position="208"/>
    </location>
</feature>
<keyword evidence="3" id="KW-1185">Reference proteome</keyword>
<feature type="compositionally biased region" description="Pro residues" evidence="1">
    <location>
        <begin position="146"/>
        <end position="157"/>
    </location>
</feature>
<proteinExistence type="predicted"/>
<dbReference type="EMBL" id="CAJNDS010002291">
    <property type="protein sequence ID" value="CAE7414066.1"/>
    <property type="molecule type" value="Genomic_DNA"/>
</dbReference>
<protein>
    <submittedName>
        <fullName evidence="2">Uncharacterized protein</fullName>
    </submittedName>
</protein>
<dbReference type="PRINTS" id="PR01217">
    <property type="entry name" value="PRICHEXTENSN"/>
</dbReference>